<dbReference type="OrthoDB" id="1109428at2"/>
<evidence type="ECO:0000256" key="8">
    <source>
        <dbReference type="SAM" id="SignalP"/>
    </source>
</evidence>
<dbReference type="PROSITE" id="PS52016">
    <property type="entry name" value="TONB_DEPENDENT_REC_3"/>
    <property type="match status" value="1"/>
</dbReference>
<dbReference type="Pfam" id="PF13715">
    <property type="entry name" value="CarbopepD_reg_2"/>
    <property type="match status" value="1"/>
</dbReference>
<evidence type="ECO:0000313" key="10">
    <source>
        <dbReference type="EMBL" id="SHF27231.1"/>
    </source>
</evidence>
<evidence type="ECO:0000256" key="3">
    <source>
        <dbReference type="ARBA" id="ARBA00022452"/>
    </source>
</evidence>
<organism evidence="10 11">
    <name type="scientific">Bacteroides luti</name>
    <dbReference type="NCBI Taxonomy" id="1297750"/>
    <lineage>
        <taxon>Bacteria</taxon>
        <taxon>Pseudomonadati</taxon>
        <taxon>Bacteroidota</taxon>
        <taxon>Bacteroidia</taxon>
        <taxon>Bacteroidales</taxon>
        <taxon>Bacteroidaceae</taxon>
        <taxon>Bacteroides</taxon>
    </lineage>
</organism>
<keyword evidence="4 7" id="KW-0812">Transmembrane</keyword>
<evidence type="ECO:0000256" key="5">
    <source>
        <dbReference type="ARBA" id="ARBA00023136"/>
    </source>
</evidence>
<dbReference type="Pfam" id="PF07715">
    <property type="entry name" value="Plug"/>
    <property type="match status" value="1"/>
</dbReference>
<evidence type="ECO:0000256" key="4">
    <source>
        <dbReference type="ARBA" id="ARBA00022692"/>
    </source>
</evidence>
<evidence type="ECO:0000256" key="2">
    <source>
        <dbReference type="ARBA" id="ARBA00022448"/>
    </source>
</evidence>
<dbReference type="InterPro" id="IPR036942">
    <property type="entry name" value="Beta-barrel_TonB_sf"/>
</dbReference>
<keyword evidence="8" id="KW-0732">Signal</keyword>
<dbReference type="SUPFAM" id="SSF49464">
    <property type="entry name" value="Carboxypeptidase regulatory domain-like"/>
    <property type="match status" value="1"/>
</dbReference>
<dbReference type="Gene3D" id="2.40.170.20">
    <property type="entry name" value="TonB-dependent receptor, beta-barrel domain"/>
    <property type="match status" value="1"/>
</dbReference>
<feature type="signal peptide" evidence="8">
    <location>
        <begin position="1"/>
        <end position="19"/>
    </location>
</feature>
<dbReference type="STRING" id="1297750.SAMN05444405_106202"/>
<dbReference type="Gene3D" id="2.60.40.1120">
    <property type="entry name" value="Carboxypeptidase-like, regulatory domain"/>
    <property type="match status" value="1"/>
</dbReference>
<dbReference type="AlphaFoldDB" id="A0A1M5AA97"/>
<dbReference type="GO" id="GO:0009279">
    <property type="term" value="C:cell outer membrane"/>
    <property type="evidence" value="ECO:0007669"/>
    <property type="project" value="UniProtKB-SubCell"/>
</dbReference>
<protein>
    <submittedName>
        <fullName evidence="10">TonB-linked outer membrane protein, SusC/RagA family</fullName>
    </submittedName>
</protein>
<name>A0A1M5AA97_9BACE</name>
<feature type="domain" description="TonB-dependent receptor plug" evidence="9">
    <location>
        <begin position="114"/>
        <end position="219"/>
    </location>
</feature>
<sequence>MKKLLSFLFLFCFTLTVFSQNVQIKGVVLAGEDNSPLLGVNVAVKGTTIGVITDLDGQFTLSVPLKSTLIISYVGYKSQQVVVSDTKPLRIILTEDSKTLDEVVVVGYGVQKKSVVTASISRVTSEELKTANPSRVEDVLKGKVSGVQITQISGQPGADSHVRIRGIGTINNSNPLYIVDGMAVEGGINYLNPADIQSVEILKDAASAAIYGARAANGVVLVTTKNGSVGKATINYNVSYGWQNPWKKKSVLNAKEYMVIMNESQINDGYAPYYTQDEINAAGKGTDWQEETFYKNAPIQNHQVNVSGGTEKASYFLSLGYYDQAGIVGGNYDKSNYNRWSVRTNGTYNVFEDKSRSFLNNVKVGMNVGYSRSKSTGIETNSEYGSILGSALTFDPTVPVYADETTAAAILAQYPNAVKDKNGNVFSIPPTGFQEIANPVAMLNQPTAGINNSDKIVATFWGEIDIMKGLKFKSSYGADLAFWGYDSYTYPYFLAVQGKSLDYSTVQSEMNRGYRWQVENVLSYKKTFAGKHNLSLVLGQSAQKYTYRNLGGNDRDLLETDPSKANINSAIADAKLGRVWGGTGGYTAYTLASYFGRFDYNYDEKYMVQATIRRDGSSNFGARNKWATFPAFSLGWNVSNEAFMENRPEWFNTLKLRFSWGKNGNERIGNFKYTSLMNGGQNYYFGGSYQVSQDPTTVGETSGTMQYGSSPAAIANPDIKWEESEQTDFGFDTRFFNQALTFSFDYFKKKTNGMLMELPIPSYVGQSAPTGNVGDMENSGFEFELGWKNKVGDFNYSISANASYLKNKLIKLGNASGEAIYQSNSTAGVGSFVKGKNGDVFPYFYGFHTDGIIQNQAEADAYNSQYGQAAQPGDVRFRDIAGAVDEKGNVIGDGKITDDDRTKIGKGMPDWTYGFTLAADWKGFDINLFFQGTIGNDIFDFAQRTDIPKNNRPSWILGRWIGEGTSNKIPRVTAANPNGNWRSSDLYIKDGSYLRLKTAQFGYTLPSRITKKASIQMLRLYVSAENLLTFTGYDGFDPEVAASNYTNIGVDRGIYPQARTISLGANITF</sequence>
<reference evidence="10 11" key="1">
    <citation type="submission" date="2016-11" db="EMBL/GenBank/DDBJ databases">
        <authorList>
            <person name="Jaros S."/>
            <person name="Januszkiewicz K."/>
            <person name="Wedrychowicz H."/>
        </authorList>
    </citation>
    <scope>NUCLEOTIDE SEQUENCE [LARGE SCALE GENOMIC DNA]</scope>
    <source>
        <strain evidence="10 11">DSM 26991</strain>
    </source>
</reference>
<proteinExistence type="inferred from homology"/>
<evidence type="ECO:0000256" key="6">
    <source>
        <dbReference type="ARBA" id="ARBA00023237"/>
    </source>
</evidence>
<dbReference type="InterPro" id="IPR037066">
    <property type="entry name" value="Plug_dom_sf"/>
</dbReference>
<dbReference type="InterPro" id="IPR008969">
    <property type="entry name" value="CarboxyPept-like_regulatory"/>
</dbReference>
<keyword evidence="5 7" id="KW-0472">Membrane</keyword>
<gene>
    <name evidence="10" type="ORF">SAMN05444405_106202</name>
</gene>
<evidence type="ECO:0000256" key="7">
    <source>
        <dbReference type="PROSITE-ProRule" id="PRU01360"/>
    </source>
</evidence>
<keyword evidence="3 7" id="KW-1134">Transmembrane beta strand</keyword>
<keyword evidence="6 7" id="KW-0998">Cell outer membrane</keyword>
<evidence type="ECO:0000259" key="9">
    <source>
        <dbReference type="Pfam" id="PF07715"/>
    </source>
</evidence>
<accession>A0A1M5AA97</accession>
<comment type="similarity">
    <text evidence="7">Belongs to the TonB-dependent receptor family.</text>
</comment>
<dbReference type="EMBL" id="FQTV01000006">
    <property type="protein sequence ID" value="SHF27231.1"/>
    <property type="molecule type" value="Genomic_DNA"/>
</dbReference>
<comment type="subcellular location">
    <subcellularLocation>
        <location evidence="1 7">Cell outer membrane</location>
        <topology evidence="1 7">Multi-pass membrane protein</topology>
    </subcellularLocation>
</comment>
<dbReference type="InterPro" id="IPR012910">
    <property type="entry name" value="Plug_dom"/>
</dbReference>
<dbReference type="SUPFAM" id="SSF56935">
    <property type="entry name" value="Porins"/>
    <property type="match status" value="1"/>
</dbReference>
<evidence type="ECO:0000313" key="11">
    <source>
        <dbReference type="Proteomes" id="UP000184509"/>
    </source>
</evidence>
<dbReference type="Proteomes" id="UP000184509">
    <property type="component" value="Unassembled WGS sequence"/>
</dbReference>
<dbReference type="InterPro" id="IPR039426">
    <property type="entry name" value="TonB-dep_rcpt-like"/>
</dbReference>
<keyword evidence="2 7" id="KW-0813">Transport</keyword>
<dbReference type="Gene3D" id="2.170.130.10">
    <property type="entry name" value="TonB-dependent receptor, plug domain"/>
    <property type="match status" value="1"/>
</dbReference>
<evidence type="ECO:0000256" key="1">
    <source>
        <dbReference type="ARBA" id="ARBA00004571"/>
    </source>
</evidence>
<feature type="chain" id="PRO_5013155198" evidence="8">
    <location>
        <begin position="20"/>
        <end position="1069"/>
    </location>
</feature>
<dbReference type="RefSeq" id="WP_073400922.1">
    <property type="nucleotide sequence ID" value="NZ_FQTV01000006.1"/>
</dbReference>
<dbReference type="InterPro" id="IPR023997">
    <property type="entry name" value="TonB-dep_OMP_SusC/RagA_CS"/>
</dbReference>
<keyword evidence="11" id="KW-1185">Reference proteome</keyword>
<dbReference type="NCBIfam" id="TIGR04057">
    <property type="entry name" value="SusC_RagA_signa"/>
    <property type="match status" value="1"/>
</dbReference>
<dbReference type="FunFam" id="2.60.40.1120:FF:000003">
    <property type="entry name" value="Outer membrane protein Omp121"/>
    <property type="match status" value="1"/>
</dbReference>
<dbReference type="InterPro" id="IPR023996">
    <property type="entry name" value="TonB-dep_OMP_SusC/RagA"/>
</dbReference>
<dbReference type="NCBIfam" id="TIGR04056">
    <property type="entry name" value="OMP_RagA_SusC"/>
    <property type="match status" value="1"/>
</dbReference>